<keyword evidence="2" id="KW-0540">Nuclease</keyword>
<dbReference type="NCBIfam" id="NF033179">
    <property type="entry name" value="TnsA_like_Actin"/>
    <property type="match status" value="1"/>
</dbReference>
<dbReference type="RefSeq" id="WP_225536084.1">
    <property type="nucleotide sequence ID" value="NZ_FNLF01000002.1"/>
</dbReference>
<keyword evidence="2" id="KW-0255">Endonuclease</keyword>
<dbReference type="STRING" id="47312.SAMN04489765_0332"/>
<evidence type="ECO:0000313" key="3">
    <source>
        <dbReference type="Proteomes" id="UP000183053"/>
    </source>
</evidence>
<dbReference type="EMBL" id="FNLF01000002">
    <property type="protein sequence ID" value="SDQ41739.1"/>
    <property type="molecule type" value="Genomic_DNA"/>
</dbReference>
<evidence type="ECO:0000313" key="2">
    <source>
        <dbReference type="EMBL" id="SDQ41739.1"/>
    </source>
</evidence>
<reference evidence="3" key="1">
    <citation type="submission" date="2016-10" db="EMBL/GenBank/DDBJ databases">
        <authorList>
            <person name="Varghese N."/>
            <person name="Submissions S."/>
        </authorList>
    </citation>
    <scope>NUCLEOTIDE SEQUENCE [LARGE SCALE GENOMIC DNA]</scope>
    <source>
        <strain evidence="3">DSM 44142</strain>
    </source>
</reference>
<dbReference type="InterPro" id="IPR048000">
    <property type="entry name" value="TnsA-like"/>
</dbReference>
<keyword evidence="2" id="KW-0378">Hydrolase</keyword>
<keyword evidence="3" id="KW-1185">Reference proteome</keyword>
<feature type="domain" description="TnsA endonuclease N-terminal" evidence="1">
    <location>
        <begin position="85"/>
        <end position="159"/>
    </location>
</feature>
<proteinExistence type="predicted"/>
<dbReference type="GO" id="GO:0004519">
    <property type="term" value="F:endonuclease activity"/>
    <property type="evidence" value="ECO:0007669"/>
    <property type="project" value="UniProtKB-KW"/>
</dbReference>
<protein>
    <submittedName>
        <fullName evidence="2">TnsA endonuclease N terminal</fullName>
    </submittedName>
</protein>
<dbReference type="AlphaFoldDB" id="A0A1H1APY7"/>
<evidence type="ECO:0000259" key="1">
    <source>
        <dbReference type="Pfam" id="PF08722"/>
    </source>
</evidence>
<accession>A0A1H1APY7</accession>
<dbReference type="Pfam" id="PF08722">
    <property type="entry name" value="Tn7_TnsA-like_N"/>
    <property type="match status" value="1"/>
</dbReference>
<dbReference type="InterPro" id="IPR014833">
    <property type="entry name" value="TnsA_N"/>
</dbReference>
<gene>
    <name evidence="2" type="ORF">SAMN04489765_0332</name>
</gene>
<sequence length="244" mass="27662">MSPGSSAGTAVEVSFRRGEDLCERTVEWKSAAMEDLREAAPWRTFRWYRGQKHYSGWYWSSTTRDLVIYESRLELANLMLADFDDRVRGIVAQPFLLATEVDGVLRRHVPDFLLDTDSGPVVVDVKPARRLDNDDVARVLNLTRDVVEAKGWRYEVATEPPPRRAANVRFLAGYRRESAIVPDHCEAVQAVAQVGLTIGALIDRMPDRPDASVRAAVLHLIWRRRLHVDIDAAITSRTQISRVL</sequence>
<dbReference type="GeneID" id="300996240"/>
<organism evidence="2 3">
    <name type="scientific">Tsukamurella pulmonis</name>
    <dbReference type="NCBI Taxonomy" id="47312"/>
    <lineage>
        <taxon>Bacteria</taxon>
        <taxon>Bacillati</taxon>
        <taxon>Actinomycetota</taxon>
        <taxon>Actinomycetes</taxon>
        <taxon>Mycobacteriales</taxon>
        <taxon>Tsukamurellaceae</taxon>
        <taxon>Tsukamurella</taxon>
    </lineage>
</organism>
<dbReference type="Proteomes" id="UP000183053">
    <property type="component" value="Unassembled WGS sequence"/>
</dbReference>
<name>A0A1H1APY7_9ACTN</name>